<sequence>MLKVYTSSVKSVLKYAVPVRQFIPGYLSDKIESIQKRALKTIFPCADSYSDALELARVEILAYRRDKICQKHHRIKRSINDGDISTGEEIVTGLRFLFENYKPHSCRPFIGWAWVRAVQYLMFLHQDLNGWRKNPQWSFACYLALLLPLKYLQEEIRGMVGTSLPKAQLDTGMMEKPSVAACAEDTVALSFDLSRKNGVLRDDKNSAESNKENQEVIMHSDEKYHRTQTEICMWSTPHFNDH</sequence>
<accession>A0A2B4RQM8</accession>
<protein>
    <submittedName>
        <fullName evidence="1">Uncharacterized protein</fullName>
    </submittedName>
</protein>
<name>A0A2B4RQM8_STYPI</name>
<reference evidence="2" key="1">
    <citation type="journal article" date="2017" name="bioRxiv">
        <title>Comparative analysis of the genomes of Stylophora pistillata and Acropora digitifera provides evidence for extensive differences between species of corals.</title>
        <authorList>
            <person name="Voolstra C.R."/>
            <person name="Li Y."/>
            <person name="Liew Y.J."/>
            <person name="Baumgarten S."/>
            <person name="Zoccola D."/>
            <person name="Flot J.-F."/>
            <person name="Tambutte S."/>
            <person name="Allemand D."/>
            <person name="Aranda M."/>
        </authorList>
    </citation>
    <scope>NUCLEOTIDE SEQUENCE [LARGE SCALE GENOMIC DNA]</scope>
</reference>
<comment type="caution">
    <text evidence="1">The sequence shown here is derived from an EMBL/GenBank/DDBJ whole genome shotgun (WGS) entry which is preliminary data.</text>
</comment>
<evidence type="ECO:0000313" key="2">
    <source>
        <dbReference type="Proteomes" id="UP000225706"/>
    </source>
</evidence>
<dbReference type="EMBL" id="LSMT01000389">
    <property type="protein sequence ID" value="PFX18850.1"/>
    <property type="molecule type" value="Genomic_DNA"/>
</dbReference>
<gene>
    <name evidence="1" type="ORF">AWC38_SpisGene16752</name>
</gene>
<proteinExistence type="predicted"/>
<dbReference type="AlphaFoldDB" id="A0A2B4RQM8"/>
<keyword evidence="2" id="KW-1185">Reference proteome</keyword>
<dbReference type="Proteomes" id="UP000225706">
    <property type="component" value="Unassembled WGS sequence"/>
</dbReference>
<organism evidence="1 2">
    <name type="scientific">Stylophora pistillata</name>
    <name type="common">Smooth cauliflower coral</name>
    <dbReference type="NCBI Taxonomy" id="50429"/>
    <lineage>
        <taxon>Eukaryota</taxon>
        <taxon>Metazoa</taxon>
        <taxon>Cnidaria</taxon>
        <taxon>Anthozoa</taxon>
        <taxon>Hexacorallia</taxon>
        <taxon>Scleractinia</taxon>
        <taxon>Astrocoeniina</taxon>
        <taxon>Pocilloporidae</taxon>
        <taxon>Stylophora</taxon>
    </lineage>
</organism>
<dbReference type="OrthoDB" id="5950997at2759"/>
<evidence type="ECO:0000313" key="1">
    <source>
        <dbReference type="EMBL" id="PFX18850.1"/>
    </source>
</evidence>